<proteinExistence type="predicted"/>
<gene>
    <name evidence="2" type="ORF">CJN711_LOCUS20036</name>
</gene>
<feature type="region of interest" description="Disordered" evidence="1">
    <location>
        <begin position="73"/>
        <end position="132"/>
    </location>
</feature>
<dbReference type="AlphaFoldDB" id="A0A815IBX7"/>
<reference evidence="2" key="1">
    <citation type="submission" date="2021-02" db="EMBL/GenBank/DDBJ databases">
        <authorList>
            <person name="Nowell W R."/>
        </authorList>
    </citation>
    <scope>NUCLEOTIDE SEQUENCE</scope>
</reference>
<organism evidence="2 3">
    <name type="scientific">Rotaria magnacalcarata</name>
    <dbReference type="NCBI Taxonomy" id="392030"/>
    <lineage>
        <taxon>Eukaryota</taxon>
        <taxon>Metazoa</taxon>
        <taxon>Spiralia</taxon>
        <taxon>Gnathifera</taxon>
        <taxon>Rotifera</taxon>
        <taxon>Eurotatoria</taxon>
        <taxon>Bdelloidea</taxon>
        <taxon>Philodinida</taxon>
        <taxon>Philodinidae</taxon>
        <taxon>Rotaria</taxon>
    </lineage>
</organism>
<accession>A0A815IBX7</accession>
<evidence type="ECO:0000256" key="1">
    <source>
        <dbReference type="SAM" id="MobiDB-lite"/>
    </source>
</evidence>
<feature type="region of interest" description="Disordered" evidence="1">
    <location>
        <begin position="167"/>
        <end position="199"/>
    </location>
</feature>
<feature type="region of interest" description="Disordered" evidence="1">
    <location>
        <begin position="1"/>
        <end position="61"/>
    </location>
</feature>
<dbReference type="EMBL" id="CAJNOV010009401">
    <property type="protein sequence ID" value="CAF1362974.1"/>
    <property type="molecule type" value="Genomic_DNA"/>
</dbReference>
<evidence type="ECO:0000313" key="3">
    <source>
        <dbReference type="Proteomes" id="UP000663855"/>
    </source>
</evidence>
<protein>
    <submittedName>
        <fullName evidence="2">Uncharacterized protein</fullName>
    </submittedName>
</protein>
<name>A0A815IBX7_9BILA</name>
<dbReference type="Proteomes" id="UP000663855">
    <property type="component" value="Unassembled WGS sequence"/>
</dbReference>
<evidence type="ECO:0000313" key="2">
    <source>
        <dbReference type="EMBL" id="CAF1362974.1"/>
    </source>
</evidence>
<feature type="compositionally biased region" description="Low complexity" evidence="1">
    <location>
        <begin position="113"/>
        <end position="123"/>
    </location>
</feature>
<feature type="compositionally biased region" description="Polar residues" evidence="1">
    <location>
        <begin position="24"/>
        <end position="35"/>
    </location>
</feature>
<feature type="compositionally biased region" description="Low complexity" evidence="1">
    <location>
        <begin position="90"/>
        <end position="106"/>
    </location>
</feature>
<sequence>MGCGLSFDPHPHPHPHPQEKSFDDQNINKANSDSTRPLIGANTKPKAILNKPTGKTPPTLSFSNVFVTSISQSDIRQPAQSVELEKEPITTSSSSLSDQLLLSDTTIPKPILKKSNQPSSPSSDQDRIPLSYNDRMKISSIIHPKSYVNLSEPHILSNPPKMYAPYKAKEKSLLQNAPKPAPRPSLQQVLNEKQGESLV</sequence>
<comment type="caution">
    <text evidence="2">The sequence shown here is derived from an EMBL/GenBank/DDBJ whole genome shotgun (WGS) entry which is preliminary data.</text>
</comment>